<dbReference type="OrthoDB" id="10266568at2759"/>
<accession>E4XUI0</accession>
<dbReference type="PANTHER" id="PTHR10476">
    <property type="entry name" value="CHARGED MULTIVESICULAR BODY PROTEIN"/>
    <property type="match status" value="1"/>
</dbReference>
<evidence type="ECO:0000313" key="4">
    <source>
        <dbReference type="EMBL" id="CBY13377.1"/>
    </source>
</evidence>
<dbReference type="Gene3D" id="6.10.140.1230">
    <property type="match status" value="1"/>
</dbReference>
<comment type="similarity">
    <text evidence="1">Belongs to the SNF7 family.</text>
</comment>
<dbReference type="InterPro" id="IPR005024">
    <property type="entry name" value="Snf7_fam"/>
</dbReference>
<evidence type="ECO:0000256" key="3">
    <source>
        <dbReference type="SAM" id="MobiDB-lite"/>
    </source>
</evidence>
<evidence type="ECO:0008006" key="6">
    <source>
        <dbReference type="Google" id="ProtNLM"/>
    </source>
</evidence>
<dbReference type="FunCoup" id="E4XUI0">
    <property type="interactions" value="1024"/>
</dbReference>
<evidence type="ECO:0000256" key="1">
    <source>
        <dbReference type="ARBA" id="ARBA00006190"/>
    </source>
</evidence>
<keyword evidence="5" id="KW-1185">Reference proteome</keyword>
<proteinExistence type="inferred from homology"/>
<feature type="region of interest" description="Disordered" evidence="3">
    <location>
        <begin position="168"/>
        <end position="198"/>
    </location>
</feature>
<feature type="coiled-coil region" evidence="2">
    <location>
        <begin position="4"/>
        <end position="42"/>
    </location>
</feature>
<reference evidence="4" key="1">
    <citation type="journal article" date="2010" name="Science">
        <title>Plasticity of animal genome architecture unmasked by rapid evolution of a pelagic tunicate.</title>
        <authorList>
            <person name="Denoeud F."/>
            <person name="Henriet S."/>
            <person name="Mungpakdee S."/>
            <person name="Aury J.M."/>
            <person name="Da Silva C."/>
            <person name="Brinkmann H."/>
            <person name="Mikhaleva J."/>
            <person name="Olsen L.C."/>
            <person name="Jubin C."/>
            <person name="Canestro C."/>
            <person name="Bouquet J.M."/>
            <person name="Danks G."/>
            <person name="Poulain J."/>
            <person name="Campsteijn C."/>
            <person name="Adamski M."/>
            <person name="Cross I."/>
            <person name="Yadetie F."/>
            <person name="Muffato M."/>
            <person name="Louis A."/>
            <person name="Butcher S."/>
            <person name="Tsagkogeorga G."/>
            <person name="Konrad A."/>
            <person name="Singh S."/>
            <person name="Jensen M.F."/>
            <person name="Cong E.H."/>
            <person name="Eikeseth-Otteraa H."/>
            <person name="Noel B."/>
            <person name="Anthouard V."/>
            <person name="Porcel B.M."/>
            <person name="Kachouri-Lafond R."/>
            <person name="Nishino A."/>
            <person name="Ugolini M."/>
            <person name="Chourrout P."/>
            <person name="Nishida H."/>
            <person name="Aasland R."/>
            <person name="Huzurbazar S."/>
            <person name="Westhof E."/>
            <person name="Delsuc F."/>
            <person name="Lehrach H."/>
            <person name="Reinhardt R."/>
            <person name="Weissenbach J."/>
            <person name="Roy S.W."/>
            <person name="Artiguenave F."/>
            <person name="Postlethwait J.H."/>
            <person name="Manak J.R."/>
            <person name="Thompson E.M."/>
            <person name="Jaillon O."/>
            <person name="Du Pasquier L."/>
            <person name="Boudinot P."/>
            <person name="Liberles D.A."/>
            <person name="Volff J.N."/>
            <person name="Philippe H."/>
            <person name="Lenhard B."/>
            <person name="Roest Crollius H."/>
            <person name="Wincker P."/>
            <person name="Chourrout D."/>
        </authorList>
    </citation>
    <scope>NUCLEOTIDE SEQUENCE [LARGE SCALE GENOMIC DNA]</scope>
</reference>
<dbReference type="AlphaFoldDB" id="E4XUI0"/>
<dbReference type="GO" id="GO:0007034">
    <property type="term" value="P:vacuolar transport"/>
    <property type="evidence" value="ECO:0007669"/>
    <property type="project" value="InterPro"/>
</dbReference>
<evidence type="ECO:0000256" key="2">
    <source>
        <dbReference type="SAM" id="Coils"/>
    </source>
</evidence>
<gene>
    <name evidence="4" type="ORF">GSOID_T00004685001</name>
</gene>
<dbReference type="Proteomes" id="UP000001307">
    <property type="component" value="Unassembled WGS sequence"/>
</dbReference>
<keyword evidence="2" id="KW-0175">Coiled coil</keyword>
<dbReference type="InParanoid" id="E4XUI0"/>
<evidence type="ECO:0000313" key="5">
    <source>
        <dbReference type="Proteomes" id="UP000001307"/>
    </source>
</evidence>
<name>E4XUI0_OIKDI</name>
<dbReference type="Pfam" id="PF03357">
    <property type="entry name" value="Snf7"/>
    <property type="match status" value="1"/>
</dbReference>
<protein>
    <recommendedName>
        <fullName evidence="6">Charged multivesicular body protein 1a</fullName>
    </recommendedName>
</protein>
<organism evidence="4">
    <name type="scientific">Oikopleura dioica</name>
    <name type="common">Tunicate</name>
    <dbReference type="NCBI Taxonomy" id="34765"/>
    <lineage>
        <taxon>Eukaryota</taxon>
        <taxon>Metazoa</taxon>
        <taxon>Chordata</taxon>
        <taxon>Tunicata</taxon>
        <taxon>Appendicularia</taxon>
        <taxon>Copelata</taxon>
        <taxon>Oikopleuridae</taxon>
        <taxon>Oikopleura</taxon>
    </lineage>
</organism>
<feature type="compositionally biased region" description="Basic and acidic residues" evidence="3">
    <location>
        <begin position="170"/>
        <end position="191"/>
    </location>
</feature>
<dbReference type="EMBL" id="FN653183">
    <property type="protein sequence ID" value="CBY13377.1"/>
    <property type="molecule type" value="Genomic_DNA"/>
</dbReference>
<sequence length="198" mass="22409">MPKLEDLLFELRMQEKTLERESKRAEKEHLALKSKVKKAIAEKRIEFAQIHAESAVRKRNESLNYLRLASRLNAVGSRIRSAQSVQNVTKELGKVTKGMEKAMKTMNLEKMTVTMDNFEKQFENLDLLDKVLQDTMEGAMTTGGATAQVDELIGKVAAENDLQEQLEIMKAPEAKKETDSSKTAEADDLTKRLQALRN</sequence>